<evidence type="ECO:0000313" key="5">
    <source>
        <dbReference type="Proteomes" id="UP000620124"/>
    </source>
</evidence>
<dbReference type="InterPro" id="IPR000330">
    <property type="entry name" value="SNF2_N"/>
</dbReference>
<dbReference type="InterPro" id="IPR027417">
    <property type="entry name" value="P-loop_NTPase"/>
</dbReference>
<dbReference type="Gene3D" id="3.40.50.10810">
    <property type="entry name" value="Tandem AAA-ATPase domain"/>
    <property type="match status" value="1"/>
</dbReference>
<evidence type="ECO:0000313" key="4">
    <source>
        <dbReference type="EMBL" id="KAF7348925.1"/>
    </source>
</evidence>
<dbReference type="Proteomes" id="UP000620124">
    <property type="component" value="Unassembled WGS sequence"/>
</dbReference>
<gene>
    <name evidence="4" type="ORF">MVEN_01412900</name>
</gene>
<evidence type="ECO:0000259" key="3">
    <source>
        <dbReference type="Pfam" id="PF00176"/>
    </source>
</evidence>
<evidence type="ECO:0000256" key="1">
    <source>
        <dbReference type="ARBA" id="ARBA00022741"/>
    </source>
</evidence>
<dbReference type="Pfam" id="PF00176">
    <property type="entry name" value="SNF2-rel_dom"/>
    <property type="match status" value="1"/>
</dbReference>
<name>A0A8H7CST1_9AGAR</name>
<evidence type="ECO:0000256" key="2">
    <source>
        <dbReference type="ARBA" id="ARBA00022840"/>
    </source>
</evidence>
<dbReference type="GO" id="GO:0004386">
    <property type="term" value="F:helicase activity"/>
    <property type="evidence" value="ECO:0007669"/>
    <property type="project" value="UniProtKB-KW"/>
</dbReference>
<organism evidence="4 5">
    <name type="scientific">Mycena venus</name>
    <dbReference type="NCBI Taxonomy" id="2733690"/>
    <lineage>
        <taxon>Eukaryota</taxon>
        <taxon>Fungi</taxon>
        <taxon>Dikarya</taxon>
        <taxon>Basidiomycota</taxon>
        <taxon>Agaricomycotina</taxon>
        <taxon>Agaricomycetes</taxon>
        <taxon>Agaricomycetidae</taxon>
        <taxon>Agaricales</taxon>
        <taxon>Marasmiineae</taxon>
        <taxon>Mycenaceae</taxon>
        <taxon>Mycena</taxon>
    </lineage>
</organism>
<reference evidence="4" key="1">
    <citation type="submission" date="2020-05" db="EMBL/GenBank/DDBJ databases">
        <title>Mycena genomes resolve the evolution of fungal bioluminescence.</title>
        <authorList>
            <person name="Tsai I.J."/>
        </authorList>
    </citation>
    <scope>NUCLEOTIDE SEQUENCE</scope>
    <source>
        <strain evidence="4">CCC161011</strain>
    </source>
</reference>
<comment type="caution">
    <text evidence="4">The sequence shown here is derived from an EMBL/GenBank/DDBJ whole genome shotgun (WGS) entry which is preliminary data.</text>
</comment>
<dbReference type="OrthoDB" id="5857104at2759"/>
<keyword evidence="5" id="KW-1185">Reference proteome</keyword>
<dbReference type="EMBL" id="JACAZI010000011">
    <property type="protein sequence ID" value="KAF7348925.1"/>
    <property type="molecule type" value="Genomic_DNA"/>
</dbReference>
<dbReference type="InterPro" id="IPR038718">
    <property type="entry name" value="SNF2-like_sf"/>
</dbReference>
<accession>A0A8H7CST1</accession>
<keyword evidence="1" id="KW-0547">Nucleotide-binding</keyword>
<proteinExistence type="predicted"/>
<keyword evidence="2" id="KW-0067">ATP-binding</keyword>
<dbReference type="GO" id="GO:0005524">
    <property type="term" value="F:ATP binding"/>
    <property type="evidence" value="ECO:0007669"/>
    <property type="project" value="InterPro"/>
</dbReference>
<sequence>MPASYRRATPYIIINESHRLKNMNCVVMREFNKYSNPGRMGLTGTPLQVRSRVFLLLAPYPTGILRPSE</sequence>
<feature type="domain" description="SNF2 N-terminal" evidence="3">
    <location>
        <begin position="10"/>
        <end position="49"/>
    </location>
</feature>
<dbReference type="SUPFAM" id="SSF52540">
    <property type="entry name" value="P-loop containing nucleoside triphosphate hydrolases"/>
    <property type="match status" value="1"/>
</dbReference>
<keyword evidence="4" id="KW-0378">Hydrolase</keyword>
<dbReference type="AlphaFoldDB" id="A0A8H7CST1"/>
<keyword evidence="4" id="KW-0347">Helicase</keyword>
<protein>
    <submittedName>
        <fullName evidence="4">Putative ATP-dependent helicase IRC5</fullName>
    </submittedName>
</protein>